<dbReference type="Proteomes" id="UP000190774">
    <property type="component" value="Unassembled WGS sequence"/>
</dbReference>
<dbReference type="STRING" id="48467.SAMN02745166_04626"/>
<dbReference type="RefSeq" id="WP_078815748.1">
    <property type="nucleotide sequence ID" value="NZ_FUYE01000022.1"/>
</dbReference>
<dbReference type="EMBL" id="FUYE01000022">
    <property type="protein sequence ID" value="SKB07133.1"/>
    <property type="molecule type" value="Genomic_DNA"/>
</dbReference>
<protein>
    <submittedName>
        <fullName evidence="1">Uncharacterized protein</fullName>
    </submittedName>
</protein>
<organism evidence="1 2">
    <name type="scientific">Prosthecobacter debontii</name>
    <dbReference type="NCBI Taxonomy" id="48467"/>
    <lineage>
        <taxon>Bacteria</taxon>
        <taxon>Pseudomonadati</taxon>
        <taxon>Verrucomicrobiota</taxon>
        <taxon>Verrucomicrobiia</taxon>
        <taxon>Verrucomicrobiales</taxon>
        <taxon>Verrucomicrobiaceae</taxon>
        <taxon>Prosthecobacter</taxon>
    </lineage>
</organism>
<accession>A0A1T4YZR4</accession>
<evidence type="ECO:0000313" key="2">
    <source>
        <dbReference type="Proteomes" id="UP000190774"/>
    </source>
</evidence>
<reference evidence="2" key="1">
    <citation type="submission" date="2017-02" db="EMBL/GenBank/DDBJ databases">
        <authorList>
            <person name="Varghese N."/>
            <person name="Submissions S."/>
        </authorList>
    </citation>
    <scope>NUCLEOTIDE SEQUENCE [LARGE SCALE GENOMIC DNA]</scope>
    <source>
        <strain evidence="2">ATCC 700200</strain>
    </source>
</reference>
<sequence>MTAFTALDRLFDPDRQCFTEDGARILADLRSDEETQARMEELASKSNEGTLNAEEAREYESWVRAGTLISILQAKARLYLKKTAAA</sequence>
<name>A0A1T4YZR4_9BACT</name>
<evidence type="ECO:0000313" key="1">
    <source>
        <dbReference type="EMBL" id="SKB07133.1"/>
    </source>
</evidence>
<dbReference type="AlphaFoldDB" id="A0A1T4YZR4"/>
<dbReference type="OrthoDB" id="291335at2"/>
<keyword evidence="2" id="KW-1185">Reference proteome</keyword>
<gene>
    <name evidence="1" type="ORF">SAMN02745166_04626</name>
</gene>
<proteinExistence type="predicted"/>